<keyword evidence="1 4" id="KW-0479">Metal-binding</keyword>
<feature type="region of interest" description="Disordered" evidence="5">
    <location>
        <begin position="598"/>
        <end position="632"/>
    </location>
</feature>
<protein>
    <recommendedName>
        <fullName evidence="10">C3H1-type domain-containing protein</fullName>
    </recommendedName>
</protein>
<evidence type="ECO:0000313" key="8">
    <source>
        <dbReference type="EMBL" id="EER03292.1"/>
    </source>
</evidence>
<feature type="compositionally biased region" description="Basic and acidic residues" evidence="5">
    <location>
        <begin position="236"/>
        <end position="245"/>
    </location>
</feature>
<evidence type="ECO:0000259" key="6">
    <source>
        <dbReference type="PROSITE" id="PS50103"/>
    </source>
</evidence>
<dbReference type="InterPro" id="IPR000571">
    <property type="entry name" value="Znf_CCCH"/>
</dbReference>
<dbReference type="OrthoDB" id="411372at2759"/>
<dbReference type="PROSITE" id="PS50103">
    <property type="entry name" value="ZF_C3H1"/>
    <property type="match status" value="2"/>
</dbReference>
<dbReference type="InterPro" id="IPR036855">
    <property type="entry name" value="Znf_CCCH_sf"/>
</dbReference>
<reference evidence="8 9" key="1">
    <citation type="submission" date="2008-07" db="EMBL/GenBank/DDBJ databases">
        <authorList>
            <person name="El-Sayed N."/>
            <person name="Caler E."/>
            <person name="Inman J."/>
            <person name="Amedeo P."/>
            <person name="Hass B."/>
            <person name="Wortman J."/>
        </authorList>
    </citation>
    <scope>NUCLEOTIDE SEQUENCE [LARGE SCALE GENOMIC DNA]</scope>
    <source>
        <strain evidence="9">ATCC 50983 / TXsc</strain>
    </source>
</reference>
<feature type="compositionally biased region" description="Low complexity" evidence="5">
    <location>
        <begin position="202"/>
        <end position="213"/>
    </location>
</feature>
<evidence type="ECO:0000256" key="2">
    <source>
        <dbReference type="ARBA" id="ARBA00022771"/>
    </source>
</evidence>
<feature type="domain" description="C2H2-type" evidence="7">
    <location>
        <begin position="748"/>
        <end position="777"/>
    </location>
</feature>
<dbReference type="InParanoid" id="C5LIV7"/>
<evidence type="ECO:0000259" key="7">
    <source>
        <dbReference type="PROSITE" id="PS50157"/>
    </source>
</evidence>
<feature type="region of interest" description="Disordered" evidence="5">
    <location>
        <begin position="57"/>
        <end position="102"/>
    </location>
</feature>
<sequence length="780" mass="85899">MASYGSQPYPYPTAVDPKYAAPPVDVRQLMADMAGMNNEAVSLLEHMRNQMREMVQTGLTPGRIPAVPESSSRNMLKERKEELKKKEETNNDELAQAQERRKAIKEAEEKRIADQAAAAKKLDDDLAATKKQYEKKWGKNADLSPRTLALASANEGRTAAEAAVKQQEEAERKAKEEEDKAKAFERRARKVAGGGGREKSSESSSGTKSSAKAAPDDSDDEEDSSDDSGVLSRVLARADGEDKDLAANVQMAELRRHQQAEIEKQQNTLNEQRQAIEEQMAQLKRLQEESKTRASQQPQQQQPENSTSEDERGEEGTANKSLPPPPPQPQPYQASGGAWVAGRPADREEYLQQQQQQQSKGAVPVVSAVLVPPGKVVGQQQQQTGVAAPLSYAAVASGASNSPRSGYSGAPATAAAGYYGQTGYTIPQAQVPMPPPRNLRVPTPELARSQQQQSAPQEGGQQEQQYYAQPSPPPQWVSQRTQRVPKITTPSPPPRKVPIVGAKKLTRKSSVTSERAPTQTVQPPQQQPTAAPTTTEEPTRVPGIRRKLTGNLSAAKGWPAAETSAPPDSSEFNCATVVVRMSNELSLNDLDAQLAALEGSDDGDSSSSSEDEKSPVKAVREGKKRKLNDEEKAQEKLSNKVLRKKMRQGLSNLCFSFLTGKCKFEEGGKSCLFSHVKPEEMTAADKAELIRELRHRKKFDPALARVAQNLNIPMCRMYKKTGQCKQGEKCKFWHLRNELDARWKGMEYWCQTCFLGFTSEDQLKEHRNGKTHKANASWQQ</sequence>
<keyword evidence="9" id="KW-1185">Reference proteome</keyword>
<feature type="domain" description="C3H1-type" evidence="6">
    <location>
        <begin position="653"/>
        <end position="678"/>
    </location>
</feature>
<keyword evidence="2 4" id="KW-0863">Zinc-finger</keyword>
<dbReference type="InterPro" id="IPR036236">
    <property type="entry name" value="Znf_C2H2_sf"/>
</dbReference>
<keyword evidence="3 4" id="KW-0862">Zinc</keyword>
<dbReference type="EMBL" id="GG682245">
    <property type="protein sequence ID" value="EER03292.1"/>
    <property type="molecule type" value="Genomic_DNA"/>
</dbReference>
<evidence type="ECO:0008006" key="10">
    <source>
        <dbReference type="Google" id="ProtNLM"/>
    </source>
</evidence>
<feature type="compositionally biased region" description="Basic and acidic residues" evidence="5">
    <location>
        <begin position="75"/>
        <end position="89"/>
    </location>
</feature>
<feature type="compositionally biased region" description="Low complexity" evidence="5">
    <location>
        <begin position="352"/>
        <end position="363"/>
    </location>
</feature>
<feature type="compositionally biased region" description="Basic and acidic residues" evidence="5">
    <location>
        <begin position="610"/>
        <end position="632"/>
    </location>
</feature>
<dbReference type="SMART" id="SM00356">
    <property type="entry name" value="ZnF_C3H1"/>
    <property type="match status" value="2"/>
</dbReference>
<feature type="compositionally biased region" description="Low complexity" evidence="5">
    <location>
        <begin position="515"/>
        <end position="542"/>
    </location>
</feature>
<proteinExistence type="predicted"/>
<dbReference type="InterPro" id="IPR013087">
    <property type="entry name" value="Znf_C2H2_type"/>
</dbReference>
<feature type="region of interest" description="Disordered" evidence="5">
    <location>
        <begin position="395"/>
        <end position="570"/>
    </location>
</feature>
<feature type="compositionally biased region" description="Low complexity" evidence="5">
    <location>
        <begin position="450"/>
        <end position="469"/>
    </location>
</feature>
<gene>
    <name evidence="8" type="ORF">Pmar_PMAR000529</name>
</gene>
<dbReference type="OMA" id="SEFNCAT"/>
<feature type="zinc finger region" description="C3H1-type" evidence="4">
    <location>
        <begin position="653"/>
        <end position="678"/>
    </location>
</feature>
<name>C5LIV7_PERM5</name>
<dbReference type="SUPFAM" id="SSF57667">
    <property type="entry name" value="beta-beta-alpha zinc fingers"/>
    <property type="match status" value="1"/>
</dbReference>
<dbReference type="Proteomes" id="UP000007800">
    <property type="component" value="Unassembled WGS sequence"/>
</dbReference>
<feature type="compositionally biased region" description="Acidic residues" evidence="5">
    <location>
        <begin position="216"/>
        <end position="226"/>
    </location>
</feature>
<evidence type="ECO:0000256" key="3">
    <source>
        <dbReference type="ARBA" id="ARBA00022833"/>
    </source>
</evidence>
<dbReference type="RefSeq" id="XP_002771476.1">
    <property type="nucleotide sequence ID" value="XM_002771430.1"/>
</dbReference>
<dbReference type="Gene3D" id="3.30.160.60">
    <property type="entry name" value="Classic Zinc Finger"/>
    <property type="match status" value="1"/>
</dbReference>
<feature type="compositionally biased region" description="Basic and acidic residues" evidence="5">
    <location>
        <begin position="253"/>
        <end position="264"/>
    </location>
</feature>
<feature type="compositionally biased region" description="Basic and acidic residues" evidence="5">
    <location>
        <begin position="166"/>
        <end position="186"/>
    </location>
</feature>
<dbReference type="GO" id="GO:0008270">
    <property type="term" value="F:zinc ion binding"/>
    <property type="evidence" value="ECO:0007669"/>
    <property type="project" value="UniProtKB-KW"/>
</dbReference>
<dbReference type="PROSITE" id="PS50157">
    <property type="entry name" value="ZINC_FINGER_C2H2_2"/>
    <property type="match status" value="1"/>
</dbReference>
<evidence type="ECO:0000256" key="4">
    <source>
        <dbReference type="PROSITE-ProRule" id="PRU00723"/>
    </source>
</evidence>
<accession>C5LIV7</accession>
<feature type="domain" description="C3H1-type" evidence="6">
    <location>
        <begin position="709"/>
        <end position="737"/>
    </location>
</feature>
<feature type="compositionally biased region" description="Low complexity" evidence="5">
    <location>
        <begin position="406"/>
        <end position="425"/>
    </location>
</feature>
<evidence type="ECO:0000256" key="5">
    <source>
        <dbReference type="SAM" id="MobiDB-lite"/>
    </source>
</evidence>
<dbReference type="PROSITE" id="PS00028">
    <property type="entry name" value="ZINC_FINGER_C2H2_1"/>
    <property type="match status" value="1"/>
</dbReference>
<dbReference type="AlphaFoldDB" id="C5LIV7"/>
<feature type="zinc finger region" description="C3H1-type" evidence="4">
    <location>
        <begin position="709"/>
        <end position="737"/>
    </location>
</feature>
<evidence type="ECO:0000313" key="9">
    <source>
        <dbReference type="Proteomes" id="UP000007800"/>
    </source>
</evidence>
<dbReference type="GeneID" id="9047303"/>
<dbReference type="SUPFAM" id="SSF90229">
    <property type="entry name" value="CCCH zinc finger"/>
    <property type="match status" value="1"/>
</dbReference>
<feature type="region of interest" description="Disordered" evidence="5">
    <location>
        <begin position="133"/>
        <end position="363"/>
    </location>
</feature>
<dbReference type="Gene3D" id="4.10.1000.10">
    <property type="entry name" value="Zinc finger, CCCH-type"/>
    <property type="match status" value="1"/>
</dbReference>
<organism evidence="9">
    <name type="scientific">Perkinsus marinus (strain ATCC 50983 / TXsc)</name>
    <dbReference type="NCBI Taxonomy" id="423536"/>
    <lineage>
        <taxon>Eukaryota</taxon>
        <taxon>Sar</taxon>
        <taxon>Alveolata</taxon>
        <taxon>Perkinsozoa</taxon>
        <taxon>Perkinsea</taxon>
        <taxon>Perkinsida</taxon>
        <taxon>Perkinsidae</taxon>
        <taxon>Perkinsus</taxon>
    </lineage>
</organism>
<evidence type="ECO:0000256" key="1">
    <source>
        <dbReference type="ARBA" id="ARBA00022723"/>
    </source>
</evidence>